<evidence type="ECO:0000313" key="1">
    <source>
        <dbReference type="EMBL" id="MBW8686624.1"/>
    </source>
</evidence>
<evidence type="ECO:0008006" key="3">
    <source>
        <dbReference type="Google" id="ProtNLM"/>
    </source>
</evidence>
<comment type="caution">
    <text evidence="1">The sequence shown here is derived from an EMBL/GenBank/DDBJ whole genome shotgun (WGS) entry which is preliminary data.</text>
</comment>
<dbReference type="RefSeq" id="WP_220251919.1">
    <property type="nucleotide sequence ID" value="NZ_JAICCF010000003.1"/>
</dbReference>
<reference evidence="1 2" key="1">
    <citation type="submission" date="2021-08" db="EMBL/GenBank/DDBJ databases">
        <title>The genome sequence of Chitinophaga sp. B61.</title>
        <authorList>
            <person name="Zhang X."/>
        </authorList>
    </citation>
    <scope>NUCLEOTIDE SEQUENCE [LARGE SCALE GENOMIC DNA]</scope>
    <source>
        <strain evidence="1 2">B61</strain>
    </source>
</reference>
<proteinExistence type="predicted"/>
<keyword evidence="2" id="KW-1185">Reference proteome</keyword>
<sequence length="120" mass="13129">MKPSIVITFITLLLTASSGCSKNDVEEKMTLQRGLRGKIVYSSCATSVVQVLNKPIGAAWTNCHDQQRYENIIGVGIVNRNNLAIGEEFTFNIIQLEPVVICDMADCGPLSYHTILITGN</sequence>
<accession>A0ABS7GIL7</accession>
<protein>
    <recommendedName>
        <fullName evidence="3">NlpE-like protein</fullName>
    </recommendedName>
</protein>
<dbReference type="PROSITE" id="PS51257">
    <property type="entry name" value="PROKAR_LIPOPROTEIN"/>
    <property type="match status" value="1"/>
</dbReference>
<evidence type="ECO:0000313" key="2">
    <source>
        <dbReference type="Proteomes" id="UP000812961"/>
    </source>
</evidence>
<organism evidence="1 2">
    <name type="scientific">Chitinophaga rhizophila</name>
    <dbReference type="NCBI Taxonomy" id="2866212"/>
    <lineage>
        <taxon>Bacteria</taxon>
        <taxon>Pseudomonadati</taxon>
        <taxon>Bacteroidota</taxon>
        <taxon>Chitinophagia</taxon>
        <taxon>Chitinophagales</taxon>
        <taxon>Chitinophagaceae</taxon>
        <taxon>Chitinophaga</taxon>
    </lineage>
</organism>
<dbReference type="EMBL" id="JAICCF010000003">
    <property type="protein sequence ID" value="MBW8686624.1"/>
    <property type="molecule type" value="Genomic_DNA"/>
</dbReference>
<name>A0ABS7GIL7_9BACT</name>
<gene>
    <name evidence="1" type="ORF">K1Y79_19945</name>
</gene>
<dbReference type="Proteomes" id="UP000812961">
    <property type="component" value="Unassembled WGS sequence"/>
</dbReference>